<dbReference type="InterPro" id="IPR002110">
    <property type="entry name" value="Ankyrin_rpt"/>
</dbReference>
<dbReference type="PRINTS" id="PR01415">
    <property type="entry name" value="ANKYRIN"/>
</dbReference>
<dbReference type="OrthoDB" id="5402602at2759"/>
<dbReference type="PROSITE" id="PS50088">
    <property type="entry name" value="ANK_REPEAT"/>
    <property type="match status" value="3"/>
</dbReference>
<dbReference type="PANTHER" id="PTHR24201">
    <property type="entry name" value="ANK_REP_REGION DOMAIN-CONTAINING PROTEIN"/>
    <property type="match status" value="1"/>
</dbReference>
<dbReference type="InterPro" id="IPR050776">
    <property type="entry name" value="Ank_Repeat/CDKN_Inhibitor"/>
</dbReference>
<sequence length="384" mass="41095">MGPGSPGRTVPVIRLHGPFMSAAPEPDLSRDEAFISRFPIHRACRDGDVGALVSLSQRLPDPAPLAAEDSCFGWTPLHWAAHYGQLECVVRLVQMGCEVNSVTSRFKQTPTHTAAFGGRPHCVVWLTQAGADVNRQDFVGEAPIHKAARSGSLECIQVLLLAGAKPHLRNASGQTAEDLAHAHGFLDCSHFISNAQKQLHHLSALHVAGDAACGRSVLNRKRLQAAAESGHVKRARRADHVLLQMHISAGEEAESMNMEAEQELSSGDDAKASANGHHHPQDELTAPKHPSPAANQLAVTPGPTRSSSADMCGSLHLTGSPSSCVSQRPAWWGLMGAELGDFQHYGHYHGFGDTAEELIDSSSFQVELRQKPAAASSVHLYHGS</sequence>
<feature type="repeat" description="ANK" evidence="3">
    <location>
        <begin position="139"/>
        <end position="171"/>
    </location>
</feature>
<dbReference type="OMA" id="HAHGFHD"/>
<dbReference type="InterPro" id="IPR036770">
    <property type="entry name" value="Ankyrin_rpt-contain_sf"/>
</dbReference>
<dbReference type="Ensembl" id="ENSENLT00000020153.1">
    <property type="protein sequence ID" value="ENSENLP00000019441.1"/>
    <property type="gene ID" value="ENSENLG00000008900.1"/>
</dbReference>
<dbReference type="AlphaFoldDB" id="A0A665UJH9"/>
<dbReference type="Pfam" id="PF12796">
    <property type="entry name" value="Ank_2"/>
    <property type="match status" value="1"/>
</dbReference>
<dbReference type="InParanoid" id="A0A665UJH9"/>
<keyword evidence="6" id="KW-1185">Reference proteome</keyword>
<name>A0A665UJH9_ECHNA</name>
<protein>
    <submittedName>
        <fullName evidence="5">Ankyrin repeat domain-containing protein 10-like</fullName>
    </submittedName>
</protein>
<feature type="region of interest" description="Disordered" evidence="4">
    <location>
        <begin position="250"/>
        <end position="313"/>
    </location>
</feature>
<evidence type="ECO:0000256" key="2">
    <source>
        <dbReference type="ARBA" id="ARBA00023043"/>
    </source>
</evidence>
<proteinExistence type="predicted"/>
<dbReference type="Gene3D" id="1.25.40.20">
    <property type="entry name" value="Ankyrin repeat-containing domain"/>
    <property type="match status" value="1"/>
</dbReference>
<keyword evidence="2 3" id="KW-0040">ANK repeat</keyword>
<evidence type="ECO:0000313" key="5">
    <source>
        <dbReference type="Ensembl" id="ENSENLP00000019441.1"/>
    </source>
</evidence>
<evidence type="ECO:0000313" key="6">
    <source>
        <dbReference type="Proteomes" id="UP000472264"/>
    </source>
</evidence>
<reference evidence="5" key="3">
    <citation type="submission" date="2025-09" db="UniProtKB">
        <authorList>
            <consortium name="Ensembl"/>
        </authorList>
    </citation>
    <scope>IDENTIFICATION</scope>
</reference>
<feature type="compositionally biased region" description="Polar residues" evidence="4">
    <location>
        <begin position="293"/>
        <end position="309"/>
    </location>
</feature>
<evidence type="ECO:0000256" key="4">
    <source>
        <dbReference type="SAM" id="MobiDB-lite"/>
    </source>
</evidence>
<feature type="repeat" description="ANK" evidence="3">
    <location>
        <begin position="72"/>
        <end position="104"/>
    </location>
</feature>
<gene>
    <name evidence="5" type="primary">ankrd10a</name>
</gene>
<dbReference type="SUPFAM" id="SSF48403">
    <property type="entry name" value="Ankyrin repeat"/>
    <property type="match status" value="1"/>
</dbReference>
<evidence type="ECO:0000256" key="3">
    <source>
        <dbReference type="PROSITE-ProRule" id="PRU00023"/>
    </source>
</evidence>
<accession>A0A665UJH9</accession>
<evidence type="ECO:0000256" key="1">
    <source>
        <dbReference type="ARBA" id="ARBA00022737"/>
    </source>
</evidence>
<dbReference type="SMART" id="SM00248">
    <property type="entry name" value="ANK"/>
    <property type="match status" value="3"/>
</dbReference>
<dbReference type="PROSITE" id="PS50297">
    <property type="entry name" value="ANK_REP_REGION"/>
    <property type="match status" value="2"/>
</dbReference>
<reference evidence="5" key="2">
    <citation type="submission" date="2025-08" db="UniProtKB">
        <authorList>
            <consortium name="Ensembl"/>
        </authorList>
    </citation>
    <scope>IDENTIFICATION</scope>
</reference>
<keyword evidence="1" id="KW-0677">Repeat</keyword>
<dbReference type="Proteomes" id="UP000472264">
    <property type="component" value="Chromosome 2"/>
</dbReference>
<dbReference type="PANTHER" id="PTHR24201:SF17">
    <property type="entry name" value="ANKYRIN REPEAT DOMAIN-CONTAINING PROTEIN 10-LIKE ISOFORM X1"/>
    <property type="match status" value="1"/>
</dbReference>
<feature type="repeat" description="ANK" evidence="3">
    <location>
        <begin position="106"/>
        <end position="138"/>
    </location>
</feature>
<reference evidence="5" key="1">
    <citation type="submission" date="2021-04" db="EMBL/GenBank/DDBJ databases">
        <authorList>
            <consortium name="Wellcome Sanger Institute Data Sharing"/>
        </authorList>
    </citation>
    <scope>NUCLEOTIDE SEQUENCE [LARGE SCALE GENOMIC DNA]</scope>
</reference>
<dbReference type="Pfam" id="PF13637">
    <property type="entry name" value="Ank_4"/>
    <property type="match status" value="1"/>
</dbReference>
<organism evidence="5 6">
    <name type="scientific">Echeneis naucrates</name>
    <name type="common">Live sharksucker</name>
    <dbReference type="NCBI Taxonomy" id="173247"/>
    <lineage>
        <taxon>Eukaryota</taxon>
        <taxon>Metazoa</taxon>
        <taxon>Chordata</taxon>
        <taxon>Craniata</taxon>
        <taxon>Vertebrata</taxon>
        <taxon>Euteleostomi</taxon>
        <taxon>Actinopterygii</taxon>
        <taxon>Neopterygii</taxon>
        <taxon>Teleostei</taxon>
        <taxon>Neoteleostei</taxon>
        <taxon>Acanthomorphata</taxon>
        <taxon>Carangaria</taxon>
        <taxon>Carangiformes</taxon>
        <taxon>Echeneidae</taxon>
        <taxon>Echeneis</taxon>
    </lineage>
</organism>